<dbReference type="InterPro" id="IPR036291">
    <property type="entry name" value="NAD(P)-bd_dom_sf"/>
</dbReference>
<evidence type="ECO:0000313" key="4">
    <source>
        <dbReference type="Proteomes" id="UP000654075"/>
    </source>
</evidence>
<evidence type="ECO:0000256" key="1">
    <source>
        <dbReference type="SAM" id="Phobius"/>
    </source>
</evidence>
<dbReference type="InterPro" id="IPR050177">
    <property type="entry name" value="Lipid_A_modif_metabolic_enz"/>
</dbReference>
<comment type="caution">
    <text evidence="3">The sequence shown here is derived from an EMBL/GenBank/DDBJ whole genome shotgun (WGS) entry which is preliminary data.</text>
</comment>
<keyword evidence="4" id="KW-1185">Reference proteome</keyword>
<keyword evidence="1" id="KW-1133">Transmembrane helix</keyword>
<feature type="non-terminal residue" evidence="3">
    <location>
        <position position="166"/>
    </location>
</feature>
<keyword evidence="1" id="KW-0472">Membrane</keyword>
<dbReference type="InterPro" id="IPR001509">
    <property type="entry name" value="Epimerase_deHydtase"/>
</dbReference>
<name>A0A813D8A5_POLGL</name>
<protein>
    <recommendedName>
        <fullName evidence="2">NAD-dependent epimerase/dehydratase domain-containing protein</fullName>
    </recommendedName>
</protein>
<dbReference type="EMBL" id="CAJNNV010000376">
    <property type="protein sequence ID" value="CAE8582388.1"/>
    <property type="molecule type" value="Genomic_DNA"/>
</dbReference>
<dbReference type="OrthoDB" id="10058185at2759"/>
<accession>A0A813D8A5</accession>
<dbReference type="Proteomes" id="UP000654075">
    <property type="component" value="Unassembled WGS sequence"/>
</dbReference>
<feature type="transmembrane region" description="Helical" evidence="1">
    <location>
        <begin position="22"/>
        <end position="43"/>
    </location>
</feature>
<evidence type="ECO:0000313" key="3">
    <source>
        <dbReference type="EMBL" id="CAE8582388.1"/>
    </source>
</evidence>
<reference evidence="3" key="1">
    <citation type="submission" date="2021-02" db="EMBL/GenBank/DDBJ databases">
        <authorList>
            <person name="Dougan E. K."/>
            <person name="Rhodes N."/>
            <person name="Thang M."/>
            <person name="Chan C."/>
        </authorList>
    </citation>
    <scope>NUCLEOTIDE SEQUENCE</scope>
</reference>
<dbReference type="PANTHER" id="PTHR43245">
    <property type="entry name" value="BIFUNCTIONAL POLYMYXIN RESISTANCE PROTEIN ARNA"/>
    <property type="match status" value="1"/>
</dbReference>
<dbReference type="AlphaFoldDB" id="A0A813D8A5"/>
<organism evidence="3 4">
    <name type="scientific">Polarella glacialis</name>
    <name type="common">Dinoflagellate</name>
    <dbReference type="NCBI Taxonomy" id="89957"/>
    <lineage>
        <taxon>Eukaryota</taxon>
        <taxon>Sar</taxon>
        <taxon>Alveolata</taxon>
        <taxon>Dinophyceae</taxon>
        <taxon>Suessiales</taxon>
        <taxon>Suessiaceae</taxon>
        <taxon>Polarella</taxon>
    </lineage>
</organism>
<dbReference type="SUPFAM" id="SSF51735">
    <property type="entry name" value="NAD(P)-binding Rossmann-fold domains"/>
    <property type="match status" value="1"/>
</dbReference>
<dbReference type="Pfam" id="PF01370">
    <property type="entry name" value="Epimerase"/>
    <property type="match status" value="1"/>
</dbReference>
<keyword evidence="1" id="KW-0812">Transmembrane</keyword>
<proteinExistence type="predicted"/>
<sequence length="166" mass="17242">MAALAASRSLGNMAALAASRQLGTVLVAGGAGWVGSALVLALAERSAELGVRRVVAADCKAGFQRGLLARAATSPGGSIVEDVVMDVTDANSVEEAFAHWKPDTVFNLAAIIDHRPEADAELMDRVNTEGVRLLVAFAEQYGTQAFVHISTLDVSWTGSAHSLQAP</sequence>
<dbReference type="Gene3D" id="3.40.50.720">
    <property type="entry name" value="NAD(P)-binding Rossmann-like Domain"/>
    <property type="match status" value="1"/>
</dbReference>
<evidence type="ECO:0000259" key="2">
    <source>
        <dbReference type="Pfam" id="PF01370"/>
    </source>
</evidence>
<feature type="domain" description="NAD-dependent epimerase/dehydratase" evidence="2">
    <location>
        <begin position="25"/>
        <end position="158"/>
    </location>
</feature>
<gene>
    <name evidence="3" type="ORF">PGLA1383_LOCUS1385</name>
</gene>